<protein>
    <submittedName>
        <fullName evidence="2">Glycosyltransferase family 2 protein</fullName>
    </submittedName>
</protein>
<keyword evidence="3" id="KW-1185">Reference proteome</keyword>
<proteinExistence type="predicted"/>
<dbReference type="InterPro" id="IPR001173">
    <property type="entry name" value="Glyco_trans_2-like"/>
</dbReference>
<organism evidence="2 3">
    <name type="scientific">Reichenbachiella carrageenanivorans</name>
    <dbReference type="NCBI Taxonomy" id="2979869"/>
    <lineage>
        <taxon>Bacteria</taxon>
        <taxon>Pseudomonadati</taxon>
        <taxon>Bacteroidota</taxon>
        <taxon>Cytophagia</taxon>
        <taxon>Cytophagales</taxon>
        <taxon>Reichenbachiellaceae</taxon>
        <taxon>Reichenbachiella</taxon>
    </lineage>
</organism>
<dbReference type="Proteomes" id="UP001062165">
    <property type="component" value="Chromosome"/>
</dbReference>
<name>A0ABY6D0V5_9BACT</name>
<evidence type="ECO:0000313" key="2">
    <source>
        <dbReference type="EMBL" id="UXX79554.1"/>
    </source>
</evidence>
<sequence>MNTQIPIVVSLTSIQSRLNYVSKAIESILNQDVKADRVLLWLSEEPHLLDEGVREIPESLKSLERRGLEIHWTKNTGPYRKLIPTAKLMNRDHCLIVTADDDVLYPSNWLQGLIGEYQKNQDCVICYRGRIISHEESLLNKIIGKRKLKPYSKWTRTHEIEDMRELGPSLMIFPTGKDGVLYPSQRLHEELFNKSIYMNMAPTNDDIWFKAMTMITDTKVKCIEGHQDFSEIEETRDATLFRTGGNRKNNDRMIYEIFDRYNLLP</sequence>
<dbReference type="RefSeq" id="WP_263051285.1">
    <property type="nucleotide sequence ID" value="NZ_CP106735.1"/>
</dbReference>
<dbReference type="EMBL" id="CP106735">
    <property type="protein sequence ID" value="UXX79554.1"/>
    <property type="molecule type" value="Genomic_DNA"/>
</dbReference>
<dbReference type="Pfam" id="PF00535">
    <property type="entry name" value="Glycos_transf_2"/>
    <property type="match status" value="1"/>
</dbReference>
<feature type="domain" description="Glycosyltransferase 2-like" evidence="1">
    <location>
        <begin position="18"/>
        <end position="141"/>
    </location>
</feature>
<gene>
    <name evidence="2" type="ORF">N7E81_00315</name>
</gene>
<dbReference type="Gene3D" id="3.90.550.10">
    <property type="entry name" value="Spore Coat Polysaccharide Biosynthesis Protein SpsA, Chain A"/>
    <property type="match status" value="1"/>
</dbReference>
<reference evidence="2" key="1">
    <citation type="submission" date="2022-10" db="EMBL/GenBank/DDBJ databases">
        <title>Comparative genomics and taxonomic characterization of three novel marine species of genus Reichenbachiella exhibiting antioxidant and polysaccharide degradation activities.</title>
        <authorList>
            <person name="Muhammad N."/>
            <person name="Lee Y.-J."/>
            <person name="Ko J."/>
            <person name="Kim S.-G."/>
        </authorList>
    </citation>
    <scope>NUCLEOTIDE SEQUENCE</scope>
    <source>
        <strain evidence="2">Wsw4-B4</strain>
    </source>
</reference>
<evidence type="ECO:0000259" key="1">
    <source>
        <dbReference type="Pfam" id="PF00535"/>
    </source>
</evidence>
<accession>A0ABY6D0V5</accession>
<dbReference type="InterPro" id="IPR029044">
    <property type="entry name" value="Nucleotide-diphossugar_trans"/>
</dbReference>
<dbReference type="CDD" id="cd00761">
    <property type="entry name" value="Glyco_tranf_GTA_type"/>
    <property type="match status" value="1"/>
</dbReference>
<evidence type="ECO:0000313" key="3">
    <source>
        <dbReference type="Proteomes" id="UP001062165"/>
    </source>
</evidence>
<dbReference type="SUPFAM" id="SSF53448">
    <property type="entry name" value="Nucleotide-diphospho-sugar transferases"/>
    <property type="match status" value="1"/>
</dbReference>